<gene>
    <name evidence="1" type="ORF">RM550_01570</name>
</gene>
<keyword evidence="2" id="KW-1185">Reference proteome</keyword>
<dbReference type="EMBL" id="JAVRFE010000001">
    <property type="protein sequence ID" value="MDT0454428.1"/>
    <property type="molecule type" value="Genomic_DNA"/>
</dbReference>
<sequence length="593" mass="62194">MTPEESTTDLPALLQPVRGTNPSPLRVSTVAELELGQLVFRFGRNKAEGVSWPVHCKGIKISVPTGASATDLTVEPSLMTYAVNPVSGSSQGTEWKVVPNFTDPNAAVFRLIPETTAKFDGTWQLNLTLSGIEVNASVGTVHLAFEEETSPATAENDFRIRTGRVDVKKSGSEFYFHSLRPRTTVIERGLKVDLLWDGSKNATYRMYYRKADGTETSEPVSGGVWPSPNLYDNANFTLKATIGGEDYYLTTSLTVNNPDITVNNATANGAIRANDGITGPNNESPLEVRGGAGLVVHKSLEVGTYPGGTTTIRNPLTANDTVTVAAGKTLTANGPINAKDSVTVAAGKTLTTNGPINAKDSVTVAAGKTLTTNGPINAKDKVIIATGKALQVDTVQATPGGRTNVAFFSDVWLDEKDLTVKGNLSVAKTNAGTKGDLTARGVAHFAGRVEAVGAPVLIAEFVVSSSRPDQQRTFTAQTSGFVLGTAHAGGGAEHVRLITTAQGASIQDDAHGTSRAGKNSMAVPVAAGRDFTVRAVKQSGASSERWAVGYFYWVPLGTGGATAKTVTADTDDAAFYADTCAIDDDTAVVREGP</sequence>
<evidence type="ECO:0000313" key="2">
    <source>
        <dbReference type="Proteomes" id="UP001180551"/>
    </source>
</evidence>
<name>A0ABU2T0B2_9ACTN</name>
<reference evidence="1" key="1">
    <citation type="submission" date="2024-05" db="EMBL/GenBank/DDBJ databases">
        <title>30 novel species of actinomycetes from the DSMZ collection.</title>
        <authorList>
            <person name="Nouioui I."/>
        </authorList>
    </citation>
    <scope>NUCLEOTIDE SEQUENCE</scope>
    <source>
        <strain evidence="1">DSM 41527</strain>
    </source>
</reference>
<comment type="caution">
    <text evidence="1">The sequence shown here is derived from an EMBL/GenBank/DDBJ whole genome shotgun (WGS) entry which is preliminary data.</text>
</comment>
<evidence type="ECO:0008006" key="3">
    <source>
        <dbReference type="Google" id="ProtNLM"/>
    </source>
</evidence>
<dbReference type="RefSeq" id="WP_311621848.1">
    <property type="nucleotide sequence ID" value="NZ_JAVRFE010000001.1"/>
</dbReference>
<accession>A0ABU2T0B2</accession>
<organism evidence="1 2">
    <name type="scientific">Streptomyces mooreae</name>
    <dbReference type="NCBI Taxonomy" id="3075523"/>
    <lineage>
        <taxon>Bacteria</taxon>
        <taxon>Bacillati</taxon>
        <taxon>Actinomycetota</taxon>
        <taxon>Actinomycetes</taxon>
        <taxon>Kitasatosporales</taxon>
        <taxon>Streptomycetaceae</taxon>
        <taxon>Streptomyces</taxon>
    </lineage>
</organism>
<evidence type="ECO:0000313" key="1">
    <source>
        <dbReference type="EMBL" id="MDT0454428.1"/>
    </source>
</evidence>
<protein>
    <recommendedName>
        <fullName evidence="3">Gp5/Type VI secretion system Vgr protein OB-fold domain-containing protein</fullName>
    </recommendedName>
</protein>
<dbReference type="Proteomes" id="UP001180551">
    <property type="component" value="Unassembled WGS sequence"/>
</dbReference>
<proteinExistence type="predicted"/>